<comment type="caution">
    <text evidence="1">The sequence shown here is derived from an EMBL/GenBank/DDBJ whole genome shotgun (WGS) entry which is preliminary data.</text>
</comment>
<sequence length="366" mass="41448">LCNNFVYVGNTGEYSTECKKFAVYTPALIPAAVATYNKFHRTPYQQPLELIMTFTLTVPGDGSVRTNFDMVQELADKANSIFSGTVKRLFFLYHIREAVFTSTKTYLAYVNRVANHSEYILGADLILSDCGGPSKTLPNYISTILPNFKEILLTYYPEYQDLPYGPVETAEYFTKLFEYNVQKLERQSGNVAVGFRTVWLGTTQESFFQTSLHLVQYWKMMNKFSIASNRLAILNEAFDTPHRAFAYKRQGWWKLVENASYLNSSQYVYEEKWKVVEHLLAADEIEMDDVVNSTTSLPELSTSSELATVSTVPTTPLPEKPTIVLMHNGTLSGELKLHENTTVTLNSSDDAVNPSRFPNVSTILIK</sequence>
<evidence type="ECO:0000313" key="2">
    <source>
        <dbReference type="Proteomes" id="UP000094527"/>
    </source>
</evidence>
<reference evidence="1 2" key="1">
    <citation type="journal article" date="2016" name="Genome Biol. Evol.">
        <title>Gene Family Evolution Reflects Adaptation to Soil Environmental Stressors in the Genome of the Collembolan Orchesella cincta.</title>
        <authorList>
            <person name="Faddeeva-Vakhrusheva A."/>
            <person name="Derks M.F."/>
            <person name="Anvar S.Y."/>
            <person name="Agamennone V."/>
            <person name="Suring W."/>
            <person name="Smit S."/>
            <person name="van Straalen N.M."/>
            <person name="Roelofs D."/>
        </authorList>
    </citation>
    <scope>NUCLEOTIDE SEQUENCE [LARGE SCALE GENOMIC DNA]</scope>
    <source>
        <tissue evidence="1">Mixed pool</tissue>
    </source>
</reference>
<keyword evidence="2" id="KW-1185">Reference proteome</keyword>
<name>A0A1D2MAM7_ORCCI</name>
<dbReference type="Proteomes" id="UP000094527">
    <property type="component" value="Unassembled WGS sequence"/>
</dbReference>
<evidence type="ECO:0000313" key="1">
    <source>
        <dbReference type="EMBL" id="ODM89962.1"/>
    </source>
</evidence>
<dbReference type="EMBL" id="LJIJ01002269">
    <property type="protein sequence ID" value="ODM89962.1"/>
    <property type="molecule type" value="Genomic_DNA"/>
</dbReference>
<protein>
    <submittedName>
        <fullName evidence="1">Uncharacterized protein</fullName>
    </submittedName>
</protein>
<organism evidence="1 2">
    <name type="scientific">Orchesella cincta</name>
    <name type="common">Springtail</name>
    <name type="synonym">Podura cincta</name>
    <dbReference type="NCBI Taxonomy" id="48709"/>
    <lineage>
        <taxon>Eukaryota</taxon>
        <taxon>Metazoa</taxon>
        <taxon>Ecdysozoa</taxon>
        <taxon>Arthropoda</taxon>
        <taxon>Hexapoda</taxon>
        <taxon>Collembola</taxon>
        <taxon>Entomobryomorpha</taxon>
        <taxon>Entomobryoidea</taxon>
        <taxon>Orchesellidae</taxon>
        <taxon>Orchesellinae</taxon>
        <taxon>Orchesella</taxon>
    </lineage>
</organism>
<feature type="non-terminal residue" evidence="1">
    <location>
        <position position="1"/>
    </location>
</feature>
<gene>
    <name evidence="1" type="ORF">Ocin01_16720</name>
</gene>
<proteinExistence type="predicted"/>
<dbReference type="AlphaFoldDB" id="A0A1D2MAM7"/>
<accession>A0A1D2MAM7</accession>